<dbReference type="SUPFAM" id="SSF52172">
    <property type="entry name" value="CheY-like"/>
    <property type="match status" value="1"/>
</dbReference>
<evidence type="ECO:0000259" key="2">
    <source>
        <dbReference type="PROSITE" id="PS50110"/>
    </source>
</evidence>
<keyword evidence="1" id="KW-0597">Phosphoprotein</keyword>
<dbReference type="EMBL" id="JBHGPK010000033">
    <property type="protein sequence ID" value="MFC2254458.1"/>
    <property type="molecule type" value="Genomic_DNA"/>
</dbReference>
<comment type="caution">
    <text evidence="3">The sequence shown here is derived from an EMBL/GenBank/DDBJ whole genome shotgun (WGS) entry which is preliminary data.</text>
</comment>
<gene>
    <name evidence="3" type="ORF">ACETRX_32890</name>
</gene>
<dbReference type="RefSeq" id="WP_394315142.1">
    <property type="nucleotide sequence ID" value="NZ_JBHGPK010000033.1"/>
</dbReference>
<dbReference type="PROSITE" id="PS50110">
    <property type="entry name" value="RESPONSE_REGULATORY"/>
    <property type="match status" value="1"/>
</dbReference>
<reference evidence="3 4" key="1">
    <citation type="submission" date="2024-09" db="EMBL/GenBank/DDBJ databases">
        <title>Description of Labrys sedimenti sp. nov., isolated from a diclofenac-degrading enrichment culture, and genome-based reclassification of Labrys portucalensis as a later heterotypic synonym of Labrys neptuniae.</title>
        <authorList>
            <person name="Tancsics A."/>
            <person name="Csepanyi A."/>
        </authorList>
    </citation>
    <scope>NUCLEOTIDE SEQUENCE [LARGE SCALE GENOMIC DNA]</scope>
    <source>
        <strain evidence="3 4">LMG 23412</strain>
    </source>
</reference>
<sequence>MSTSITIASVSYRHRHSRMPLALISSPLVLLVEHEFASRVDSANELLDEGYDIVESETASEAMSILRGRNDFDAMIADIDAENAPGGLALIGYAANHHPSMRILVRSAWPNALVESGAINADFLSMPYPDGELVRRMRELLGHV</sequence>
<name>A0ABV6ZQK9_9HYPH</name>
<organism evidence="3 4">
    <name type="scientific">Labrys neptuniae</name>
    <dbReference type="NCBI Taxonomy" id="376174"/>
    <lineage>
        <taxon>Bacteria</taxon>
        <taxon>Pseudomonadati</taxon>
        <taxon>Pseudomonadota</taxon>
        <taxon>Alphaproteobacteria</taxon>
        <taxon>Hyphomicrobiales</taxon>
        <taxon>Xanthobacteraceae</taxon>
        <taxon>Labrys</taxon>
    </lineage>
</organism>
<proteinExistence type="predicted"/>
<dbReference type="InterPro" id="IPR001789">
    <property type="entry name" value="Sig_transdc_resp-reg_receiver"/>
</dbReference>
<evidence type="ECO:0000256" key="1">
    <source>
        <dbReference type="PROSITE-ProRule" id="PRU00169"/>
    </source>
</evidence>
<dbReference type="Gene3D" id="3.40.50.2300">
    <property type="match status" value="1"/>
</dbReference>
<evidence type="ECO:0000313" key="3">
    <source>
        <dbReference type="EMBL" id="MFC2254458.1"/>
    </source>
</evidence>
<accession>A0ABV6ZQK9</accession>
<evidence type="ECO:0000313" key="4">
    <source>
        <dbReference type="Proteomes" id="UP001595190"/>
    </source>
</evidence>
<protein>
    <recommendedName>
        <fullName evidence="2">Response regulatory domain-containing protein</fullName>
    </recommendedName>
</protein>
<dbReference type="Proteomes" id="UP001595190">
    <property type="component" value="Unassembled WGS sequence"/>
</dbReference>
<feature type="modified residue" description="4-aspartylphosphate" evidence="1">
    <location>
        <position position="78"/>
    </location>
</feature>
<feature type="domain" description="Response regulatory" evidence="2">
    <location>
        <begin position="28"/>
        <end position="141"/>
    </location>
</feature>
<dbReference type="InterPro" id="IPR011006">
    <property type="entry name" value="CheY-like_superfamily"/>
</dbReference>